<feature type="region of interest" description="Disordered" evidence="2">
    <location>
        <begin position="287"/>
        <end position="328"/>
    </location>
</feature>
<evidence type="ECO:0000256" key="3">
    <source>
        <dbReference type="SAM" id="SignalP"/>
    </source>
</evidence>
<feature type="compositionally biased region" description="Polar residues" evidence="2">
    <location>
        <begin position="1566"/>
        <end position="1581"/>
    </location>
</feature>
<feature type="signal peptide" evidence="3">
    <location>
        <begin position="1"/>
        <end position="23"/>
    </location>
</feature>
<evidence type="ECO:0000313" key="4">
    <source>
        <dbReference type="Proteomes" id="UP000694843"/>
    </source>
</evidence>
<feature type="region of interest" description="Disordered" evidence="2">
    <location>
        <begin position="1756"/>
        <end position="1776"/>
    </location>
</feature>
<dbReference type="Proteomes" id="UP000694843">
    <property type="component" value="Unplaced"/>
</dbReference>
<keyword evidence="1" id="KW-0193">Cuticle</keyword>
<keyword evidence="4" id="KW-1185">Reference proteome</keyword>
<dbReference type="KEGG" id="hazt:108667982"/>
<reference evidence="5" key="1">
    <citation type="submission" date="2025-08" db="UniProtKB">
        <authorList>
            <consortium name="RefSeq"/>
        </authorList>
    </citation>
    <scope>IDENTIFICATION</scope>
    <source>
        <tissue evidence="5">Whole organism</tissue>
    </source>
</reference>
<evidence type="ECO:0000256" key="1">
    <source>
        <dbReference type="PROSITE-ProRule" id="PRU00497"/>
    </source>
</evidence>
<dbReference type="RefSeq" id="XP_018010584.1">
    <property type="nucleotide sequence ID" value="XM_018155095.2"/>
</dbReference>
<dbReference type="InterPro" id="IPR000618">
    <property type="entry name" value="Insect_cuticle"/>
</dbReference>
<feature type="compositionally biased region" description="Polar residues" evidence="2">
    <location>
        <begin position="1195"/>
        <end position="1236"/>
    </location>
</feature>
<gene>
    <name evidence="5" type="primary">LOC108667982</name>
</gene>
<feature type="region of interest" description="Disordered" evidence="2">
    <location>
        <begin position="186"/>
        <end position="265"/>
    </location>
</feature>
<feature type="compositionally biased region" description="Pro residues" evidence="2">
    <location>
        <begin position="1657"/>
        <end position="1666"/>
    </location>
</feature>
<sequence>MRRRWRSLQVLVAILAAFPLVFGLSRVHRTRRDALPVVLVSAEGGRTASVENHEAGLQYQLMNGKGGYEFGYDTRGTKGGAKHFRHERRDDDGSVSGHYGFIDANGDLHIIGYVTDGQGNRIHTESHKIEDYGDNLDSLLESNDDSEEDSTSVTAKIQKIINERSSNHVISQRRNGKPAKISLASLISSSRGIKNPKPGSGESKKGIRKKASTPVGDGPEPYFEDYADIPEEKPKAVAQDRVKGKQRSQDSFFKQTGSSKKGAILVTPPGPVFGTSRSPIFIESPSQILSSSSNDDEHRTPPTSPVPSLFPDIPNIDLSPRSTTKAPTTPAFSLESAFPGIFGVEVDSTQNEISVDDGENPNEDWRGRSEPIILFTTPKSNEFDAQTSKKQSLFPNIPEFELTDGHSTGRNIFHASGTLGTGSISFNNGFSGTGSSNIINSFRGQGTAGNGGSLGQNNIQNNLNNGNNAINLRNKNHNIFHASVNGSLGNKNINQQNTQKGSNSNNVPEDSSSSVDNSVHGQNTFRSQLHEDIFNKNNGGINNFNGDRQFIADSNGNSFSVQGQGALNSNLNVFNGNGGSNNNALGISGNKNFGTGNGHNVNNFGNGQLLAGGVTIIETNSNGQILSHSHTPAPGIPFTTITASGNNNFGANGNFGGTNNLNGVSNHGNSVNNGILGNSNSGNSQVVWGNSNDNQNSFGSPFGNNPNLGNSGIINSDNSHAIINGFGNVNAGVTNPNFGNTNNNFNHNNGLGGSVITISTASPQNFGQNSIFIKHDGDISHGISNGGNNLIGNQGQLLRNDLNSNSVGQVVSNFNGQNVPSITLGNQPVIIKRPSIILSQDPIFPPNLNNHHIIHTNTLGSNVQSHILGTVSNGNVITHNGNLNNLNNNENIHSFGGLLTELNKNNNGGGQVRADGATIFRQNNGNGDTSNFINPNQFTNNNGNDNSFNNNNFNNGNNNLNSNNNFNIGNNNLNNGNNNFNNNDNNNFNNNGGTFVTNSPPFFTTNQGGGGSSFGPDYNPGSNQGVFGGTTPSFAGGQGNQPSTNNPFTFNTTPFPTQFTPTSTPGYNNDGQEGSTLPTSDQFGGNVQGTTPFTGYGGSSVDPPANTYGTPDNSPSPNYGPPNSTPAGEYGPPVTTPSGGYDAPSSPSSKYGAPNLPSDTYGPPVTPSGEYGAPSTPSGEYGAPSPPSGEYGAPSTPSTDYGTPTGTTVSSYETPGSTGSASGFRSSTFAPNSSKGTPVPLTPKPVSFKAPTRRNRIRPVTVPSFEPGPTVTAIAFGNNQAQDLIRGRDSLHPDLGDDVSITALGPHRSPVFINSTVYVSTTPLPEILSAIGLIPRLRTPSSLPPFTRQRSEFTTASSLFPTSPFPTTPSPIRTTARPFSQTRGTPSRRLRDGIGSPPLERDPSSHPNSRKRRPGNRSRPTTLDPLHSPTPTPPRPITPPFFGSSTPFGPHSPIFPTTPFTRAGGPGDFPPPHPGGFGPPPSPSFPPPFIHHLHSPHRGRPNPIDSGGAVSSFSTTAIPSHNNGPPVTSSYSSLDSDRSRSNLAVNSRGRTNLFDSDFGSPSSGGVQVTTKSDSSQISHSLHDSVNTDNFLVDETDLSKTLSTPSPSNTKPKRRRKKKKKNSGEGDQALPRSHFPSVNLIETHPNIDGFHGFRPRHPPLPPPPPPPPIVHPLTPQESFFGSPHEFHPHFAGPNLRGFPRKPPKEISFGSHGVAIDHFPGNPVDSIDFQASLVHPQVPHSATFLGVSDFIDRAAYEDANRAPKTRKRKKGRNKRRKPRRFIEEEYLL</sequence>
<feature type="region of interest" description="Disordered" evidence="2">
    <location>
        <begin position="1353"/>
        <end position="1581"/>
    </location>
</feature>
<feature type="compositionally biased region" description="Pro residues" evidence="2">
    <location>
        <begin position="1428"/>
        <end position="1439"/>
    </location>
</feature>
<feature type="compositionally biased region" description="Polar residues" evidence="2">
    <location>
        <begin position="1066"/>
        <end position="1093"/>
    </location>
</feature>
<feature type="compositionally biased region" description="Basic and acidic residues" evidence="2">
    <location>
        <begin position="230"/>
        <end position="243"/>
    </location>
</feature>
<feature type="compositionally biased region" description="Pro residues" evidence="2">
    <location>
        <begin position="1468"/>
        <end position="1489"/>
    </location>
</feature>
<accession>A0A8B7NAH3</accession>
<feature type="compositionally biased region" description="Low complexity" evidence="2">
    <location>
        <begin position="1353"/>
        <end position="1362"/>
    </location>
</feature>
<feature type="compositionally biased region" description="Polar residues" evidence="2">
    <location>
        <begin position="1509"/>
        <end position="1528"/>
    </location>
</feature>
<feature type="region of interest" description="Disordered" evidence="2">
    <location>
        <begin position="1596"/>
        <end position="1666"/>
    </location>
</feature>
<dbReference type="Pfam" id="PF00379">
    <property type="entry name" value="Chitin_bind_4"/>
    <property type="match status" value="1"/>
</dbReference>
<feature type="compositionally biased region" description="Polar residues" evidence="2">
    <location>
        <begin position="1598"/>
        <end position="1609"/>
    </location>
</feature>
<evidence type="ECO:0000256" key="2">
    <source>
        <dbReference type="SAM" id="MobiDB-lite"/>
    </source>
</evidence>
<feature type="region of interest" description="Disordered" evidence="2">
    <location>
        <begin position="1005"/>
        <end position="1249"/>
    </location>
</feature>
<keyword evidence="3" id="KW-0732">Signal</keyword>
<feature type="chain" id="PRO_5034072026" evidence="3">
    <location>
        <begin position="24"/>
        <end position="1786"/>
    </location>
</feature>
<dbReference type="GO" id="GO:0042302">
    <property type="term" value="F:structural constituent of cuticle"/>
    <property type="evidence" value="ECO:0007669"/>
    <property type="project" value="UniProtKB-UniRule"/>
</dbReference>
<feature type="compositionally biased region" description="Basic residues" evidence="2">
    <location>
        <begin position="1610"/>
        <end position="1620"/>
    </location>
</feature>
<proteinExistence type="predicted"/>
<dbReference type="GeneID" id="108667982"/>
<dbReference type="OMA" id="HFRHERR"/>
<feature type="compositionally biased region" description="Polar residues" evidence="2">
    <location>
        <begin position="249"/>
        <end position="259"/>
    </location>
</feature>
<feature type="compositionally biased region" description="Basic residues" evidence="2">
    <location>
        <begin position="1491"/>
        <end position="1500"/>
    </location>
</feature>
<protein>
    <submittedName>
        <fullName evidence="5">Nuclear pore complex protein DDB_G0274915-like</fullName>
    </submittedName>
</protein>
<feature type="compositionally biased region" description="Low complexity" evidence="2">
    <location>
        <begin position="1554"/>
        <end position="1565"/>
    </location>
</feature>
<feature type="compositionally biased region" description="Polar residues" evidence="2">
    <location>
        <begin position="1020"/>
        <end position="1033"/>
    </location>
</feature>
<feature type="compositionally biased region" description="Polar residues" evidence="2">
    <location>
        <begin position="484"/>
        <end position="520"/>
    </location>
</feature>
<feature type="compositionally biased region" description="Low complexity" evidence="2">
    <location>
        <begin position="1440"/>
        <end position="1452"/>
    </location>
</feature>
<feature type="compositionally biased region" description="Low complexity" evidence="2">
    <location>
        <begin position="1040"/>
        <end position="1065"/>
    </location>
</feature>
<dbReference type="OrthoDB" id="8021718at2759"/>
<dbReference type="PROSITE" id="PS51155">
    <property type="entry name" value="CHIT_BIND_RR_2"/>
    <property type="match status" value="1"/>
</dbReference>
<name>A0A8B7NAH3_HYAAZ</name>
<feature type="compositionally biased region" description="Basic residues" evidence="2">
    <location>
        <begin position="1761"/>
        <end position="1776"/>
    </location>
</feature>
<organism evidence="4 5">
    <name type="scientific">Hyalella azteca</name>
    <name type="common">Amphipod</name>
    <dbReference type="NCBI Taxonomy" id="294128"/>
    <lineage>
        <taxon>Eukaryota</taxon>
        <taxon>Metazoa</taxon>
        <taxon>Ecdysozoa</taxon>
        <taxon>Arthropoda</taxon>
        <taxon>Crustacea</taxon>
        <taxon>Multicrustacea</taxon>
        <taxon>Malacostraca</taxon>
        <taxon>Eumalacostraca</taxon>
        <taxon>Peracarida</taxon>
        <taxon>Amphipoda</taxon>
        <taxon>Senticaudata</taxon>
        <taxon>Talitrida</taxon>
        <taxon>Talitroidea</taxon>
        <taxon>Hyalellidae</taxon>
        <taxon>Hyalella</taxon>
    </lineage>
</organism>
<feature type="region of interest" description="Disordered" evidence="2">
    <location>
        <begin position="482"/>
        <end position="520"/>
    </location>
</feature>
<evidence type="ECO:0000313" key="5">
    <source>
        <dbReference type="RefSeq" id="XP_018010584.1"/>
    </source>
</evidence>